<protein>
    <submittedName>
        <fullName evidence="6">Unannotated protein</fullName>
    </submittedName>
</protein>
<name>A0A6J7JA17_9ZZZZ</name>
<dbReference type="SUPFAM" id="SSF52172">
    <property type="entry name" value="CheY-like"/>
    <property type="match status" value="1"/>
</dbReference>
<dbReference type="InterPro" id="IPR029016">
    <property type="entry name" value="GAF-like_dom_sf"/>
</dbReference>
<evidence type="ECO:0000256" key="4">
    <source>
        <dbReference type="ARBA" id="ARBA00023163"/>
    </source>
</evidence>
<dbReference type="GO" id="GO:0016301">
    <property type="term" value="F:kinase activity"/>
    <property type="evidence" value="ECO:0007669"/>
    <property type="project" value="UniProtKB-KW"/>
</dbReference>
<dbReference type="PIRSF" id="PIRSF036625">
    <property type="entry name" value="GAF_ANTAR"/>
    <property type="match status" value="1"/>
</dbReference>
<evidence type="ECO:0000256" key="3">
    <source>
        <dbReference type="ARBA" id="ARBA00023015"/>
    </source>
</evidence>
<evidence type="ECO:0000256" key="2">
    <source>
        <dbReference type="ARBA" id="ARBA00022777"/>
    </source>
</evidence>
<dbReference type="SMART" id="SM01012">
    <property type="entry name" value="ANTAR"/>
    <property type="match status" value="1"/>
</dbReference>
<evidence type="ECO:0000259" key="5">
    <source>
        <dbReference type="PROSITE" id="PS50921"/>
    </source>
</evidence>
<dbReference type="PROSITE" id="PS50921">
    <property type="entry name" value="ANTAR"/>
    <property type="match status" value="1"/>
</dbReference>
<dbReference type="InterPro" id="IPR011006">
    <property type="entry name" value="CheY-like_superfamily"/>
</dbReference>
<dbReference type="Pfam" id="PF03861">
    <property type="entry name" value="ANTAR"/>
    <property type="match status" value="1"/>
</dbReference>
<dbReference type="InterPro" id="IPR005561">
    <property type="entry name" value="ANTAR"/>
</dbReference>
<accession>A0A6J7JA17</accession>
<dbReference type="Pfam" id="PF13185">
    <property type="entry name" value="GAF_2"/>
    <property type="match status" value="1"/>
</dbReference>
<dbReference type="Gene3D" id="3.30.450.40">
    <property type="match status" value="1"/>
</dbReference>
<proteinExistence type="predicted"/>
<dbReference type="EMBL" id="CAFBMW010000013">
    <property type="protein sequence ID" value="CAB4940135.1"/>
    <property type="molecule type" value="Genomic_DNA"/>
</dbReference>
<dbReference type="Gene3D" id="1.10.10.10">
    <property type="entry name" value="Winged helix-like DNA-binding domain superfamily/Winged helix DNA-binding domain"/>
    <property type="match status" value="1"/>
</dbReference>
<dbReference type="InterPro" id="IPR012074">
    <property type="entry name" value="GAF_ANTAR"/>
</dbReference>
<keyword evidence="4" id="KW-0804">Transcription</keyword>
<evidence type="ECO:0000256" key="1">
    <source>
        <dbReference type="ARBA" id="ARBA00022679"/>
    </source>
</evidence>
<dbReference type="InterPro" id="IPR003018">
    <property type="entry name" value="GAF"/>
</dbReference>
<keyword evidence="1" id="KW-0808">Transferase</keyword>
<dbReference type="GO" id="GO:0003723">
    <property type="term" value="F:RNA binding"/>
    <property type="evidence" value="ECO:0007669"/>
    <property type="project" value="InterPro"/>
</dbReference>
<dbReference type="AlphaFoldDB" id="A0A6J7JA17"/>
<sequence>MTEQFHQELADAVRRLNAADDTPHTLGELIEITPEFFSAADYVGVSIIEHGRLRTPVASHERLRELDEWQYELGEGPCREAIRRHCTVRVDDLATDPRWPTWGATMVEELGIRSSLSFRLFTRDDDSWGALNVYSRTPHAFSDDDVVHGQVVAAMSAVALARSLNDEHLAMALESRTVIGQATGIIMERYGLDEKRAFDVMRRISSHENVKLRDLAVRVVAERGLPDHPLEGGGSGTRV</sequence>
<keyword evidence="2" id="KW-0418">Kinase</keyword>
<evidence type="ECO:0000313" key="6">
    <source>
        <dbReference type="EMBL" id="CAB4940135.1"/>
    </source>
</evidence>
<dbReference type="SUPFAM" id="SSF55781">
    <property type="entry name" value="GAF domain-like"/>
    <property type="match status" value="1"/>
</dbReference>
<gene>
    <name evidence="6" type="ORF">UFOPK3662_01832</name>
</gene>
<feature type="domain" description="ANTAR" evidence="5">
    <location>
        <begin position="159"/>
        <end position="220"/>
    </location>
</feature>
<dbReference type="InterPro" id="IPR036388">
    <property type="entry name" value="WH-like_DNA-bd_sf"/>
</dbReference>
<reference evidence="6" key="1">
    <citation type="submission" date="2020-05" db="EMBL/GenBank/DDBJ databases">
        <authorList>
            <person name="Chiriac C."/>
            <person name="Salcher M."/>
            <person name="Ghai R."/>
            <person name="Kavagutti S V."/>
        </authorList>
    </citation>
    <scope>NUCLEOTIDE SEQUENCE</scope>
</reference>
<organism evidence="6">
    <name type="scientific">freshwater metagenome</name>
    <dbReference type="NCBI Taxonomy" id="449393"/>
    <lineage>
        <taxon>unclassified sequences</taxon>
        <taxon>metagenomes</taxon>
        <taxon>ecological metagenomes</taxon>
    </lineage>
</organism>
<dbReference type="SMART" id="SM00065">
    <property type="entry name" value="GAF"/>
    <property type="match status" value="1"/>
</dbReference>
<keyword evidence="3" id="KW-0805">Transcription regulation</keyword>